<dbReference type="InterPro" id="IPR025452">
    <property type="entry name" value="DUF4218"/>
</dbReference>
<sequence length="171" mass="18943">MEGPVGAQPYLFTLKGYVRNRSRPEDSIAEGYWLEECVTFCSRYLIDDVETKLNRPVRLDDGGDTSINSVGGRPLEASEGFVLDDISYAQAHRYVLVNSDAITQYRRLNVLSRTSDVVIMAERMAAGVHSGCAPFKSAATPAACRHDMDVPDNRLKSLKSLPELNSVARIF</sequence>
<dbReference type="Pfam" id="PF13960">
    <property type="entry name" value="DUF4218"/>
    <property type="match status" value="1"/>
</dbReference>
<comment type="caution">
    <text evidence="2">The sequence shown here is derived from an EMBL/GenBank/DDBJ whole genome shotgun (WGS) entry which is preliminary data.</text>
</comment>
<feature type="domain" description="DUF4218" evidence="1">
    <location>
        <begin position="10"/>
        <end position="58"/>
    </location>
</feature>
<dbReference type="EMBL" id="JAVXUO010001870">
    <property type="protein sequence ID" value="KAK2978476.1"/>
    <property type="molecule type" value="Genomic_DNA"/>
</dbReference>
<evidence type="ECO:0000313" key="3">
    <source>
        <dbReference type="Proteomes" id="UP001187471"/>
    </source>
</evidence>
<evidence type="ECO:0000259" key="1">
    <source>
        <dbReference type="Pfam" id="PF13960"/>
    </source>
</evidence>
<evidence type="ECO:0000313" key="2">
    <source>
        <dbReference type="EMBL" id="KAK2978476.1"/>
    </source>
</evidence>
<dbReference type="AlphaFoldDB" id="A0AA88RGD5"/>
<accession>A0AA88RGD5</accession>
<dbReference type="PANTHER" id="PTHR48451:SF1">
    <property type="entry name" value="DUF4218 DOMAIN-CONTAINING PROTEIN"/>
    <property type="match status" value="1"/>
</dbReference>
<keyword evidence="3" id="KW-1185">Reference proteome</keyword>
<reference evidence="2" key="1">
    <citation type="submission" date="2022-12" db="EMBL/GenBank/DDBJ databases">
        <title>Draft genome assemblies for two species of Escallonia (Escalloniales).</title>
        <authorList>
            <person name="Chanderbali A."/>
            <person name="Dervinis C."/>
            <person name="Anghel I."/>
            <person name="Soltis D."/>
            <person name="Soltis P."/>
            <person name="Zapata F."/>
        </authorList>
    </citation>
    <scope>NUCLEOTIDE SEQUENCE</scope>
    <source>
        <strain evidence="2">UCBG92.1500</strain>
        <tissue evidence="2">Leaf</tissue>
    </source>
</reference>
<dbReference type="Proteomes" id="UP001187471">
    <property type="component" value="Unassembled WGS sequence"/>
</dbReference>
<proteinExistence type="predicted"/>
<dbReference type="PANTHER" id="PTHR48451">
    <property type="entry name" value="DUF4218 DOMAIN-CONTAINING PROTEIN"/>
    <property type="match status" value="1"/>
</dbReference>
<protein>
    <recommendedName>
        <fullName evidence="1">DUF4218 domain-containing protein</fullName>
    </recommendedName>
</protein>
<gene>
    <name evidence="2" type="ORF">RJ640_003230</name>
</gene>
<name>A0AA88RGD5_9ASTE</name>
<organism evidence="2 3">
    <name type="scientific">Escallonia rubra</name>
    <dbReference type="NCBI Taxonomy" id="112253"/>
    <lineage>
        <taxon>Eukaryota</taxon>
        <taxon>Viridiplantae</taxon>
        <taxon>Streptophyta</taxon>
        <taxon>Embryophyta</taxon>
        <taxon>Tracheophyta</taxon>
        <taxon>Spermatophyta</taxon>
        <taxon>Magnoliopsida</taxon>
        <taxon>eudicotyledons</taxon>
        <taxon>Gunneridae</taxon>
        <taxon>Pentapetalae</taxon>
        <taxon>asterids</taxon>
        <taxon>campanulids</taxon>
        <taxon>Escalloniales</taxon>
        <taxon>Escalloniaceae</taxon>
        <taxon>Escallonia</taxon>
    </lineage>
</organism>